<dbReference type="EMBL" id="SNSC02000025">
    <property type="protein sequence ID" value="TID13732.1"/>
    <property type="molecule type" value="Genomic_DNA"/>
</dbReference>
<comment type="caution">
    <text evidence="1">The sequence shown here is derived from an EMBL/GenBank/DDBJ whole genome shotgun (WGS) entry which is preliminary data.</text>
</comment>
<evidence type="ECO:0000313" key="1">
    <source>
        <dbReference type="EMBL" id="TID13732.1"/>
    </source>
</evidence>
<dbReference type="Proteomes" id="UP000298493">
    <property type="component" value="Unassembled WGS sequence"/>
</dbReference>
<proteinExistence type="predicted"/>
<name>A0A4Z1NIR9_9PEZI</name>
<organism evidence="1 2">
    <name type="scientific">Venturia nashicola</name>
    <dbReference type="NCBI Taxonomy" id="86259"/>
    <lineage>
        <taxon>Eukaryota</taxon>
        <taxon>Fungi</taxon>
        <taxon>Dikarya</taxon>
        <taxon>Ascomycota</taxon>
        <taxon>Pezizomycotina</taxon>
        <taxon>Dothideomycetes</taxon>
        <taxon>Pleosporomycetidae</taxon>
        <taxon>Venturiales</taxon>
        <taxon>Venturiaceae</taxon>
        <taxon>Venturia</taxon>
    </lineage>
</organism>
<dbReference type="AlphaFoldDB" id="A0A4Z1NIR9"/>
<accession>A0A4Z1NIR9</accession>
<keyword evidence="2" id="KW-1185">Reference proteome</keyword>
<evidence type="ECO:0000313" key="2">
    <source>
        <dbReference type="Proteomes" id="UP000298493"/>
    </source>
</evidence>
<protein>
    <submittedName>
        <fullName evidence="1">Uncharacterized protein</fullName>
    </submittedName>
</protein>
<sequence length="166" mass="18029">MNAFVDYGDSCEVDMLASLSQAAYGFDLEQGQWIDQRHGLVVDRYSNQEDDDIAQCGAAIISSNCFGMPEGHRGLGDFSLTTEPYGVEDGSFSDHNPKITQYHTVPSPAPSYDIQNGNFVHAFQHYGGCVLVNTAPTPDTRSDSMFGSGFSPGTPQSLDEYIDAIL</sequence>
<reference evidence="1 2" key="1">
    <citation type="submission" date="2019-04" db="EMBL/GenBank/DDBJ databases">
        <title>High contiguity whole genome sequence and gene annotation resource for two Venturia nashicola isolates.</title>
        <authorList>
            <person name="Prokchorchik M."/>
            <person name="Won K."/>
            <person name="Lee Y."/>
            <person name="Choi E.D."/>
            <person name="Segonzac C."/>
            <person name="Sohn K.H."/>
        </authorList>
    </citation>
    <scope>NUCLEOTIDE SEQUENCE [LARGE SCALE GENOMIC DNA]</scope>
    <source>
        <strain evidence="1 2">PRI2</strain>
    </source>
</reference>
<gene>
    <name evidence="1" type="ORF">E6O75_ATG01710</name>
</gene>